<sequence>MGVIDINSISIEELVKFINMELKNNKDLSVNKIADKHGLKKSTLKNKLRKGYAYDDKKRQYIKLKQSSIENKNQPKKEDKKEETKIIQKDNKSINNFLDDINIDDLKELLKLKDKLEEVIKHYNKNIVSSDPQVKLEIDVNKFNGKISSRLVKVYENVNSKWIEFCKKNSQYKMQDLYSKALLEFVEKYDK</sequence>
<proteinExistence type="predicted"/>
<dbReference type="Proteomes" id="UP000627166">
    <property type="component" value="Unassembled WGS sequence"/>
</dbReference>
<accession>A0ABR8YNJ8</accession>
<keyword evidence="3" id="KW-1185">Reference proteome</keyword>
<organism evidence="2 3">
    <name type="scientific">Clostridium faecium</name>
    <dbReference type="NCBI Taxonomy" id="2762223"/>
    <lineage>
        <taxon>Bacteria</taxon>
        <taxon>Bacillati</taxon>
        <taxon>Bacillota</taxon>
        <taxon>Clostridia</taxon>
        <taxon>Eubacteriales</taxon>
        <taxon>Clostridiaceae</taxon>
        <taxon>Clostridium</taxon>
    </lineage>
</organism>
<comment type="caution">
    <text evidence="2">The sequence shown here is derived from an EMBL/GenBank/DDBJ whole genome shotgun (WGS) entry which is preliminary data.</text>
</comment>
<feature type="region of interest" description="Disordered" evidence="1">
    <location>
        <begin position="65"/>
        <end position="84"/>
    </location>
</feature>
<gene>
    <name evidence="2" type="ORF">H9637_01985</name>
</gene>
<dbReference type="EMBL" id="JACSQB010000018">
    <property type="protein sequence ID" value="MBD8045820.1"/>
    <property type="molecule type" value="Genomic_DNA"/>
</dbReference>
<evidence type="ECO:0008006" key="4">
    <source>
        <dbReference type="Google" id="ProtNLM"/>
    </source>
</evidence>
<dbReference type="RefSeq" id="WP_191738794.1">
    <property type="nucleotide sequence ID" value="NZ_JACSQB010000018.1"/>
</dbReference>
<name>A0ABR8YNJ8_9CLOT</name>
<protein>
    <recommendedName>
        <fullName evidence="4">DNA-binding protein</fullName>
    </recommendedName>
</protein>
<evidence type="ECO:0000313" key="2">
    <source>
        <dbReference type="EMBL" id="MBD8045820.1"/>
    </source>
</evidence>
<evidence type="ECO:0000256" key="1">
    <source>
        <dbReference type="SAM" id="MobiDB-lite"/>
    </source>
</evidence>
<feature type="compositionally biased region" description="Basic and acidic residues" evidence="1">
    <location>
        <begin position="73"/>
        <end position="84"/>
    </location>
</feature>
<reference evidence="2 3" key="1">
    <citation type="submission" date="2020-08" db="EMBL/GenBank/DDBJ databases">
        <title>A Genomic Blueprint of the Chicken Gut Microbiome.</title>
        <authorList>
            <person name="Gilroy R."/>
            <person name="Ravi A."/>
            <person name="Getino M."/>
            <person name="Pursley I."/>
            <person name="Horton D.L."/>
            <person name="Alikhan N.-F."/>
            <person name="Baker D."/>
            <person name="Gharbi K."/>
            <person name="Hall N."/>
            <person name="Watson M."/>
            <person name="Adriaenssens E.M."/>
            <person name="Foster-Nyarko E."/>
            <person name="Jarju S."/>
            <person name="Secka A."/>
            <person name="Antonio M."/>
            <person name="Oren A."/>
            <person name="Chaudhuri R."/>
            <person name="La Ragione R.M."/>
            <person name="Hildebrand F."/>
            <person name="Pallen M.J."/>
        </authorList>
    </citation>
    <scope>NUCLEOTIDE SEQUENCE [LARGE SCALE GENOMIC DNA]</scope>
    <source>
        <strain evidence="2 3">N37</strain>
    </source>
</reference>
<evidence type="ECO:0000313" key="3">
    <source>
        <dbReference type="Proteomes" id="UP000627166"/>
    </source>
</evidence>